<dbReference type="Pfam" id="PF02518">
    <property type="entry name" value="HATPase_c"/>
    <property type="match status" value="1"/>
</dbReference>
<dbReference type="CDD" id="cd06225">
    <property type="entry name" value="HAMP"/>
    <property type="match status" value="1"/>
</dbReference>
<keyword evidence="6" id="KW-0547">Nucleotide-binding</keyword>
<dbReference type="Proteomes" id="UP001597541">
    <property type="component" value="Unassembled WGS sequence"/>
</dbReference>
<keyword evidence="9 12" id="KW-1133">Transmembrane helix</keyword>
<dbReference type="InterPro" id="IPR036890">
    <property type="entry name" value="HATPase_C_sf"/>
</dbReference>
<proteinExistence type="predicted"/>
<name>A0ABW5P9K2_9BACL</name>
<evidence type="ECO:0000256" key="8">
    <source>
        <dbReference type="ARBA" id="ARBA00022840"/>
    </source>
</evidence>
<evidence type="ECO:0000256" key="3">
    <source>
        <dbReference type="ARBA" id="ARBA00022553"/>
    </source>
</evidence>
<dbReference type="SUPFAM" id="SSF55874">
    <property type="entry name" value="ATPase domain of HSP90 chaperone/DNA topoisomerase II/histidine kinase"/>
    <property type="match status" value="1"/>
</dbReference>
<evidence type="ECO:0000256" key="2">
    <source>
        <dbReference type="ARBA" id="ARBA00022475"/>
    </source>
</evidence>
<dbReference type="InterPro" id="IPR003594">
    <property type="entry name" value="HATPase_dom"/>
</dbReference>
<evidence type="ECO:0000256" key="6">
    <source>
        <dbReference type="ARBA" id="ARBA00022741"/>
    </source>
</evidence>
<reference evidence="15" key="1">
    <citation type="journal article" date="2019" name="Int. J. Syst. Evol. Microbiol.">
        <title>The Global Catalogue of Microorganisms (GCM) 10K type strain sequencing project: providing services to taxonomists for standard genome sequencing and annotation.</title>
        <authorList>
            <consortium name="The Broad Institute Genomics Platform"/>
            <consortium name="The Broad Institute Genome Sequencing Center for Infectious Disease"/>
            <person name="Wu L."/>
            <person name="Ma J."/>
        </authorList>
    </citation>
    <scope>NUCLEOTIDE SEQUENCE [LARGE SCALE GENOMIC DNA]</scope>
    <source>
        <strain evidence="15">KCTC 3950</strain>
    </source>
</reference>
<evidence type="ECO:0000256" key="9">
    <source>
        <dbReference type="ARBA" id="ARBA00022989"/>
    </source>
</evidence>
<dbReference type="Gene3D" id="3.30.565.10">
    <property type="entry name" value="Histidine kinase-like ATPase, C-terminal domain"/>
    <property type="match status" value="1"/>
</dbReference>
<sequence>MNRTISLFSKMMILIVLILAPVILLFVISNKISVSVLQEEVQGEKLNQLSYFGTQMDAQVEQIRNNASMLLKDPDVQEFATSQYFPMYFDYAKAVHRLEEKIFLQISAGRWQSEVSLFFPGVSRVISTVGRVEFSMGELKEQFDYKWRYRQMNIRGREDYQFVSYLADPFSEKPDVKSALAVVQVSFSSSHMKRMLEAFGRELKGEPFLYYPQYGAVTDHEAVSPIIPKVIQALSITEDKAKEYNRVIKLDNIRYLVSVRKLQSMDAYLIHYVPFEEIVSPMKHFQNLFYIAIVLLLVLGLFAVFMLYRNVQRPLKQLIKGLQHIKRRDFAVRIRKQRNDEFGFVIDQFNQMAEETQELIEKVYTGELHLREATLKQLQSQINPHFLYNCLYYIKNKAGIGEKDAVIAMALSLGEYFRYTTRTETQTCTLEEEIGFVMHYLRIQDLRMQRFQIENSVPLEMYHLQIPRLILQPFIENAIIHGIERKSGEGMIRITGQVEGQVNRIVIEDSGAGMSSQEIDRIHRNLQSVLDETMGCGIWNVYQRMLLQFGSETELVYEQSSLGGVKVVLEWKVAVSYQEAVSE</sequence>
<feature type="transmembrane region" description="Helical" evidence="12">
    <location>
        <begin position="288"/>
        <end position="308"/>
    </location>
</feature>
<evidence type="ECO:0000256" key="1">
    <source>
        <dbReference type="ARBA" id="ARBA00004651"/>
    </source>
</evidence>
<evidence type="ECO:0000313" key="14">
    <source>
        <dbReference type="EMBL" id="MFD2611613.1"/>
    </source>
</evidence>
<dbReference type="Pfam" id="PF06580">
    <property type="entry name" value="His_kinase"/>
    <property type="match status" value="1"/>
</dbReference>
<dbReference type="SMART" id="SM00304">
    <property type="entry name" value="HAMP"/>
    <property type="match status" value="1"/>
</dbReference>
<keyword evidence="4 14" id="KW-0808">Transferase</keyword>
<feature type="domain" description="HAMP" evidence="13">
    <location>
        <begin position="309"/>
        <end position="361"/>
    </location>
</feature>
<dbReference type="GO" id="GO:0004673">
    <property type="term" value="F:protein histidine kinase activity"/>
    <property type="evidence" value="ECO:0007669"/>
    <property type="project" value="UniProtKB-EC"/>
</dbReference>
<dbReference type="PANTHER" id="PTHR34220:SF11">
    <property type="entry name" value="SENSOR PROTEIN KINASE HPTS"/>
    <property type="match status" value="1"/>
</dbReference>
<dbReference type="PANTHER" id="PTHR34220">
    <property type="entry name" value="SENSOR HISTIDINE KINASE YPDA"/>
    <property type="match status" value="1"/>
</dbReference>
<dbReference type="EMBL" id="JBHUME010000005">
    <property type="protein sequence ID" value="MFD2611613.1"/>
    <property type="molecule type" value="Genomic_DNA"/>
</dbReference>
<evidence type="ECO:0000313" key="15">
    <source>
        <dbReference type="Proteomes" id="UP001597541"/>
    </source>
</evidence>
<accession>A0ABW5P9K2</accession>
<keyword evidence="10" id="KW-0902">Two-component regulatory system</keyword>
<keyword evidence="7 14" id="KW-0418">Kinase</keyword>
<dbReference type="Gene3D" id="6.10.340.10">
    <property type="match status" value="1"/>
</dbReference>
<keyword evidence="2" id="KW-1003">Cell membrane</keyword>
<dbReference type="PROSITE" id="PS50885">
    <property type="entry name" value="HAMP"/>
    <property type="match status" value="1"/>
</dbReference>
<dbReference type="InterPro" id="IPR050640">
    <property type="entry name" value="Bact_2-comp_sensor_kinase"/>
</dbReference>
<dbReference type="Pfam" id="PF00672">
    <property type="entry name" value="HAMP"/>
    <property type="match status" value="1"/>
</dbReference>
<keyword evidence="11 12" id="KW-0472">Membrane</keyword>
<keyword evidence="5 12" id="KW-0812">Transmembrane</keyword>
<keyword evidence="15" id="KW-1185">Reference proteome</keyword>
<evidence type="ECO:0000256" key="5">
    <source>
        <dbReference type="ARBA" id="ARBA00022692"/>
    </source>
</evidence>
<feature type="transmembrane region" description="Helical" evidence="12">
    <location>
        <begin position="7"/>
        <end position="28"/>
    </location>
</feature>
<protein>
    <submittedName>
        <fullName evidence="14">Sensor histidine kinase</fullName>
        <ecNumber evidence="14">2.7.13.3</ecNumber>
    </submittedName>
</protein>
<evidence type="ECO:0000256" key="12">
    <source>
        <dbReference type="SAM" id="Phobius"/>
    </source>
</evidence>
<dbReference type="InterPro" id="IPR003660">
    <property type="entry name" value="HAMP_dom"/>
</dbReference>
<gene>
    <name evidence="14" type="ORF">ACFSUF_04165</name>
</gene>
<keyword evidence="8" id="KW-0067">ATP-binding</keyword>
<evidence type="ECO:0000256" key="11">
    <source>
        <dbReference type="ARBA" id="ARBA00023136"/>
    </source>
</evidence>
<evidence type="ECO:0000256" key="7">
    <source>
        <dbReference type="ARBA" id="ARBA00022777"/>
    </source>
</evidence>
<dbReference type="RefSeq" id="WP_377600445.1">
    <property type="nucleotide sequence ID" value="NZ_JBHUME010000005.1"/>
</dbReference>
<comment type="subcellular location">
    <subcellularLocation>
        <location evidence="1">Cell membrane</location>
        <topology evidence="1">Multi-pass membrane protein</topology>
    </subcellularLocation>
</comment>
<dbReference type="EC" id="2.7.13.3" evidence="14"/>
<organism evidence="14 15">
    <name type="scientific">Paenibacillus gansuensis</name>
    <dbReference type="NCBI Taxonomy" id="306542"/>
    <lineage>
        <taxon>Bacteria</taxon>
        <taxon>Bacillati</taxon>
        <taxon>Bacillota</taxon>
        <taxon>Bacilli</taxon>
        <taxon>Bacillales</taxon>
        <taxon>Paenibacillaceae</taxon>
        <taxon>Paenibacillus</taxon>
    </lineage>
</organism>
<dbReference type="InterPro" id="IPR010559">
    <property type="entry name" value="Sig_transdc_His_kin_internal"/>
</dbReference>
<evidence type="ECO:0000259" key="13">
    <source>
        <dbReference type="PROSITE" id="PS50885"/>
    </source>
</evidence>
<comment type="caution">
    <text evidence="14">The sequence shown here is derived from an EMBL/GenBank/DDBJ whole genome shotgun (WGS) entry which is preliminary data.</text>
</comment>
<dbReference type="SUPFAM" id="SSF158472">
    <property type="entry name" value="HAMP domain-like"/>
    <property type="match status" value="1"/>
</dbReference>
<evidence type="ECO:0000256" key="4">
    <source>
        <dbReference type="ARBA" id="ARBA00022679"/>
    </source>
</evidence>
<evidence type="ECO:0000256" key="10">
    <source>
        <dbReference type="ARBA" id="ARBA00023012"/>
    </source>
</evidence>
<keyword evidence="3" id="KW-0597">Phosphoprotein</keyword>